<evidence type="ECO:0000259" key="4">
    <source>
        <dbReference type="PROSITE" id="PS51898"/>
    </source>
</evidence>
<accession>A0AA96V313</accession>
<evidence type="ECO:0000313" key="5">
    <source>
        <dbReference type="EMBL" id="WNY24093.1"/>
    </source>
</evidence>
<gene>
    <name evidence="5" type="primary">xerC</name>
    <name evidence="5" type="ORF">MmiHf6_14220</name>
</gene>
<dbReference type="PROSITE" id="PS51898">
    <property type="entry name" value="TYR_RECOMBINASE"/>
    <property type="match status" value="1"/>
</dbReference>
<keyword evidence="6" id="KW-1185">Reference proteome</keyword>
<keyword evidence="3" id="KW-0233">DNA recombination</keyword>
<evidence type="ECO:0000256" key="3">
    <source>
        <dbReference type="ARBA" id="ARBA00023172"/>
    </source>
</evidence>
<name>A0AA96V313_9EURY</name>
<dbReference type="InterPro" id="IPR002104">
    <property type="entry name" value="Integrase_catalytic"/>
</dbReference>
<evidence type="ECO:0000256" key="1">
    <source>
        <dbReference type="ARBA" id="ARBA00008857"/>
    </source>
</evidence>
<dbReference type="Proteomes" id="UP001302978">
    <property type="component" value="Chromosome"/>
</dbReference>
<dbReference type="GeneID" id="85196013"/>
<evidence type="ECO:0000256" key="2">
    <source>
        <dbReference type="ARBA" id="ARBA00023125"/>
    </source>
</evidence>
<dbReference type="SUPFAM" id="SSF56349">
    <property type="entry name" value="DNA breaking-rejoining enzymes"/>
    <property type="match status" value="1"/>
</dbReference>
<protein>
    <submittedName>
        <fullName evidence="5">Tyrosine recombinase XerC</fullName>
    </submittedName>
</protein>
<dbReference type="GO" id="GO:0006310">
    <property type="term" value="P:DNA recombination"/>
    <property type="evidence" value="ECO:0007669"/>
    <property type="project" value="UniProtKB-KW"/>
</dbReference>
<dbReference type="InterPro" id="IPR010998">
    <property type="entry name" value="Integrase_recombinase_N"/>
</dbReference>
<dbReference type="InterPro" id="IPR011010">
    <property type="entry name" value="DNA_brk_join_enz"/>
</dbReference>
<sequence>MPAKKRTNQYFYEYFAEWIELYKQGAVRPVTYQKYMMTLQRLTEFAPTLKICDLDKRSYQILLNNYAETHEKQTTMDFHHHLKSAILDAIDEGLLTSDPTRKVIIKGKIPVKKKLKFLSQHELQSLLKNLILTTEPNWDWFILLIAKTGLRFSEALALTPNDFDFVNQKIKITKTWDYKSVEGGFGETKNLSSIRTISIDIQLSVQFFDLTNDLEKNEPIFVRGRVFNSTVNNRLNFLCRKAGIPIISIHSLRHTHASLLIFAGVSVASVAKRLGHSSVTTTQETYLHIIQELENQDHDKIMKHLSMLI</sequence>
<organism evidence="5 6">
    <name type="scientific">Methanimicrococcus hongohii</name>
    <dbReference type="NCBI Taxonomy" id="3028295"/>
    <lineage>
        <taxon>Archaea</taxon>
        <taxon>Methanobacteriati</taxon>
        <taxon>Methanobacteriota</taxon>
        <taxon>Stenosarchaea group</taxon>
        <taxon>Methanomicrobia</taxon>
        <taxon>Methanosarcinales</taxon>
        <taxon>Methanosarcinaceae</taxon>
        <taxon>Methanimicrococcus</taxon>
    </lineage>
</organism>
<keyword evidence="2" id="KW-0238">DNA-binding</keyword>
<dbReference type="InterPro" id="IPR013762">
    <property type="entry name" value="Integrase-like_cat_sf"/>
</dbReference>
<dbReference type="Gene3D" id="1.10.443.10">
    <property type="entry name" value="Intergrase catalytic core"/>
    <property type="match status" value="1"/>
</dbReference>
<dbReference type="Pfam" id="PF00589">
    <property type="entry name" value="Phage_integrase"/>
    <property type="match status" value="1"/>
</dbReference>
<dbReference type="PANTHER" id="PTHR30349">
    <property type="entry name" value="PHAGE INTEGRASE-RELATED"/>
    <property type="match status" value="1"/>
</dbReference>
<dbReference type="CDD" id="cd01189">
    <property type="entry name" value="INT_ICEBs1_C_like"/>
    <property type="match status" value="1"/>
</dbReference>
<dbReference type="KEGG" id="mehf:MmiHf6_14220"/>
<dbReference type="InterPro" id="IPR050090">
    <property type="entry name" value="Tyrosine_recombinase_XerCD"/>
</dbReference>
<reference evidence="5 6" key="1">
    <citation type="submission" date="2023-07" db="EMBL/GenBank/DDBJ databases">
        <title>Closed genoem sequence of Methanomicrococcus sp. Hf6.</title>
        <authorList>
            <person name="Poehlein A."/>
            <person name="Protasov E."/>
            <person name="Platt K."/>
            <person name="Reeh H."/>
            <person name="Daniel R."/>
            <person name="Brune A."/>
        </authorList>
    </citation>
    <scope>NUCLEOTIDE SEQUENCE [LARGE SCALE GENOMIC DNA]</scope>
    <source>
        <strain evidence="5 6">Hf6</strain>
    </source>
</reference>
<dbReference type="PANTHER" id="PTHR30349:SF64">
    <property type="entry name" value="PROPHAGE INTEGRASE INTD-RELATED"/>
    <property type="match status" value="1"/>
</dbReference>
<dbReference type="Gene3D" id="1.10.150.130">
    <property type="match status" value="1"/>
</dbReference>
<dbReference type="AlphaFoldDB" id="A0AA96V313"/>
<feature type="domain" description="Tyr recombinase" evidence="4">
    <location>
        <begin position="113"/>
        <end position="299"/>
    </location>
</feature>
<dbReference type="GO" id="GO:0003677">
    <property type="term" value="F:DNA binding"/>
    <property type="evidence" value="ECO:0007669"/>
    <property type="project" value="UniProtKB-KW"/>
</dbReference>
<evidence type="ECO:0000313" key="6">
    <source>
        <dbReference type="Proteomes" id="UP001302978"/>
    </source>
</evidence>
<dbReference type="RefSeq" id="WP_316557264.1">
    <property type="nucleotide sequence ID" value="NZ_CP131059.1"/>
</dbReference>
<dbReference type="GO" id="GO:0015074">
    <property type="term" value="P:DNA integration"/>
    <property type="evidence" value="ECO:0007669"/>
    <property type="project" value="InterPro"/>
</dbReference>
<comment type="similarity">
    <text evidence="1">Belongs to the 'phage' integrase family.</text>
</comment>
<proteinExistence type="inferred from homology"/>
<dbReference type="EMBL" id="CP131059">
    <property type="protein sequence ID" value="WNY24093.1"/>
    <property type="molecule type" value="Genomic_DNA"/>
</dbReference>